<comment type="caution">
    <text evidence="8">The sequence shown here is derived from an EMBL/GenBank/DDBJ whole genome shotgun (WGS) entry which is preliminary data.</text>
</comment>
<feature type="region of interest" description="Disordered" evidence="6">
    <location>
        <begin position="716"/>
        <end position="750"/>
    </location>
</feature>
<evidence type="ECO:0000313" key="9">
    <source>
        <dbReference type="Proteomes" id="UP001590950"/>
    </source>
</evidence>
<evidence type="ECO:0000313" key="8">
    <source>
        <dbReference type="EMBL" id="KAL2048278.1"/>
    </source>
</evidence>
<dbReference type="Proteomes" id="UP001590950">
    <property type="component" value="Unassembled WGS sequence"/>
</dbReference>
<evidence type="ECO:0000256" key="5">
    <source>
        <dbReference type="ARBA" id="ARBA00038109"/>
    </source>
</evidence>
<evidence type="ECO:0008006" key="10">
    <source>
        <dbReference type="Google" id="ProtNLM"/>
    </source>
</evidence>
<evidence type="ECO:0000256" key="7">
    <source>
        <dbReference type="SAM" id="Phobius"/>
    </source>
</evidence>
<feature type="transmembrane region" description="Helical" evidence="7">
    <location>
        <begin position="319"/>
        <end position="342"/>
    </location>
</feature>
<keyword evidence="2 7" id="KW-0812">Transmembrane</keyword>
<keyword evidence="9" id="KW-1185">Reference proteome</keyword>
<evidence type="ECO:0000256" key="3">
    <source>
        <dbReference type="ARBA" id="ARBA00022989"/>
    </source>
</evidence>
<keyword evidence="4 7" id="KW-0472">Membrane</keyword>
<name>A0ABR4AXS8_9LECA</name>
<organism evidence="8 9">
    <name type="scientific">Stereocaulon virgatum</name>
    <dbReference type="NCBI Taxonomy" id="373712"/>
    <lineage>
        <taxon>Eukaryota</taxon>
        <taxon>Fungi</taxon>
        <taxon>Dikarya</taxon>
        <taxon>Ascomycota</taxon>
        <taxon>Pezizomycotina</taxon>
        <taxon>Lecanoromycetes</taxon>
        <taxon>OSLEUM clade</taxon>
        <taxon>Lecanoromycetidae</taxon>
        <taxon>Lecanorales</taxon>
        <taxon>Lecanorineae</taxon>
        <taxon>Stereocaulaceae</taxon>
        <taxon>Stereocaulon</taxon>
    </lineage>
</organism>
<feature type="compositionally biased region" description="Polar residues" evidence="6">
    <location>
        <begin position="649"/>
        <end position="662"/>
    </location>
</feature>
<feature type="transmembrane region" description="Helical" evidence="7">
    <location>
        <begin position="108"/>
        <end position="127"/>
    </location>
</feature>
<evidence type="ECO:0000256" key="1">
    <source>
        <dbReference type="ARBA" id="ARBA00004141"/>
    </source>
</evidence>
<feature type="compositionally biased region" description="Polar residues" evidence="6">
    <location>
        <begin position="463"/>
        <end position="480"/>
    </location>
</feature>
<dbReference type="PANTHER" id="PTHR35779">
    <property type="entry name" value="PH-RESPONSE REGULATOR PROTEIN PALH/RIM21"/>
    <property type="match status" value="1"/>
</dbReference>
<accession>A0ABR4AXS8</accession>
<dbReference type="InterPro" id="IPR014844">
    <property type="entry name" value="PalH"/>
</dbReference>
<dbReference type="Pfam" id="PF08733">
    <property type="entry name" value="PalH"/>
    <property type="match status" value="1"/>
</dbReference>
<keyword evidence="3 7" id="KW-1133">Transmembrane helix</keyword>
<comment type="similarity">
    <text evidence="5">Belongs to the palH/RIM21 family.</text>
</comment>
<evidence type="ECO:0000256" key="2">
    <source>
        <dbReference type="ARBA" id="ARBA00022692"/>
    </source>
</evidence>
<feature type="region of interest" description="Disordered" evidence="6">
    <location>
        <begin position="401"/>
        <end position="487"/>
    </location>
</feature>
<dbReference type="PANTHER" id="PTHR35779:SF1">
    <property type="entry name" value="PH-RESPONSE REGULATOR PROTEIN PALH_RIM21"/>
    <property type="match status" value="1"/>
</dbReference>
<comment type="subcellular location">
    <subcellularLocation>
        <location evidence="1">Membrane</location>
        <topology evidence="1">Multi-pass membrane protein</topology>
    </subcellularLocation>
</comment>
<evidence type="ECO:0000256" key="4">
    <source>
        <dbReference type="ARBA" id="ARBA00023136"/>
    </source>
</evidence>
<protein>
    <recommendedName>
        <fullName evidence="10">PalH-domain-containing protein</fullName>
    </recommendedName>
</protein>
<evidence type="ECO:0000256" key="6">
    <source>
        <dbReference type="SAM" id="MobiDB-lite"/>
    </source>
</evidence>
<feature type="compositionally biased region" description="Acidic residues" evidence="6">
    <location>
        <begin position="636"/>
        <end position="647"/>
    </location>
</feature>
<reference evidence="8 9" key="1">
    <citation type="submission" date="2024-09" db="EMBL/GenBank/DDBJ databases">
        <title>Rethinking Asexuality: The Enigmatic Case of Functional Sexual Genes in Lepraria (Stereocaulaceae).</title>
        <authorList>
            <person name="Doellman M."/>
            <person name="Sun Y."/>
            <person name="Barcenas-Pena A."/>
            <person name="Lumbsch H.T."/>
            <person name="Grewe F."/>
        </authorList>
    </citation>
    <scope>NUCLEOTIDE SEQUENCE [LARGE SCALE GENOMIC DNA]</scope>
    <source>
        <strain evidence="8 9">Mercado 3170</strain>
    </source>
</reference>
<feature type="transmembrane region" description="Helical" evidence="7">
    <location>
        <begin position="288"/>
        <end position="307"/>
    </location>
</feature>
<dbReference type="EMBL" id="JBEFKJ010000001">
    <property type="protein sequence ID" value="KAL2048278.1"/>
    <property type="molecule type" value="Genomic_DNA"/>
</dbReference>
<feature type="transmembrane region" description="Helical" evidence="7">
    <location>
        <begin position="245"/>
        <end position="268"/>
    </location>
</feature>
<feature type="region of interest" description="Disordered" evidence="6">
    <location>
        <begin position="620"/>
        <end position="666"/>
    </location>
</feature>
<sequence>MTALNIIPTQTTLTTSPAPRFLLARQIWADPTTASDSLPHTCTPFRLPSGGEINIGQGTIITLTQDAAFQPLCPGTSVPAPIDPLQPGVDLSVLNSQDPFYSSTNPQIYAIAAATIVSYMLVIILFITPRTFFIGGPGGGGGFLGQRGMISGAYGSHSVIGIGSRPWLQKLAALTVAVSLTIVTADTFTWAHRQYDAGYQDAMELTDNVVSGLEVRIVRTISETFLWLAQAQTLIRLFPRHKEKLMIKWIAFALIMLELIFSILNHFLVEGSTTRPKRFLNAIPAMNYLFALTLNLCYGGFIVYYALQKRRFAFYHPHMRNMPLVALLSLTAVLIPVVFFVLDLSKPDVAGWGSYVRWVGAAAASVVVWEWVERIEALERDEKKDGILGREIFDGDEMLDATPSDVSWPSSRRKPYERRTSGSSSGGRSTGWISMKARARRFGTGRQLQRQASHHKPGEGSQLAENPGSSAMGNVRTKQNPLLPPPLPPPIASPVSRADTAKAGSTVYMVHDHPITEPTPPTREEIEGNMERHAQTAESSPTEVETPEGTSRLKKLMDGLQRVPNPFRRQRETPPPEVVRALAQHGQGPAATRGETSYHATLLERLHLRKTPKAAEVDRPPIVIPAPPCRRRSSTEDYEDSGSEDDAGLSTNRYQSTSSGTTAIRDIDRPPDAVLNAIQNSHSVSPSSDHANPDLCFRNSHMQTPSLGEDLIVARGGQKVTQSPLMPAEPGSSVGRKPHSLSAQDSGRFG</sequence>
<proteinExistence type="inferred from homology"/>
<gene>
    <name evidence="8" type="ORF">N7G274_000189</name>
</gene>
<feature type="compositionally biased region" description="Polar residues" evidence="6">
    <location>
        <begin position="741"/>
        <end position="750"/>
    </location>
</feature>